<feature type="compositionally biased region" description="Pro residues" evidence="1">
    <location>
        <begin position="131"/>
        <end position="156"/>
    </location>
</feature>
<organism evidence="3 5">
    <name type="scientific">Brevibacillus composti</name>
    <dbReference type="NCBI Taxonomy" id="2796470"/>
    <lineage>
        <taxon>Bacteria</taxon>
        <taxon>Bacillati</taxon>
        <taxon>Bacillota</taxon>
        <taxon>Bacilli</taxon>
        <taxon>Bacillales</taxon>
        <taxon>Paenibacillaceae</taxon>
        <taxon>Brevibacillus</taxon>
    </lineage>
</organism>
<dbReference type="KEGG" id="bcop:JD108_07830"/>
<keyword evidence="2" id="KW-0732">Signal</keyword>
<evidence type="ECO:0000313" key="3">
    <source>
        <dbReference type="EMBL" id="QQE75772.1"/>
    </source>
</evidence>
<feature type="compositionally biased region" description="Low complexity" evidence="1">
    <location>
        <begin position="115"/>
        <end position="124"/>
    </location>
</feature>
<evidence type="ECO:0000313" key="4">
    <source>
        <dbReference type="EMBL" id="QUO42798.1"/>
    </source>
</evidence>
<dbReference type="EMBL" id="CP066308">
    <property type="protein sequence ID" value="QQE75772.1"/>
    <property type="molecule type" value="Genomic_DNA"/>
</dbReference>
<feature type="region of interest" description="Disordered" evidence="1">
    <location>
        <begin position="90"/>
        <end position="185"/>
    </location>
</feature>
<dbReference type="Proteomes" id="UP000595847">
    <property type="component" value="Chromosome"/>
</dbReference>
<dbReference type="Gene3D" id="3.90.1720.10">
    <property type="entry name" value="endopeptidase domain like (from Nostoc punctiforme)"/>
    <property type="match status" value="1"/>
</dbReference>
<keyword evidence="6" id="KW-1185">Reference proteome</keyword>
<evidence type="ECO:0000313" key="6">
    <source>
        <dbReference type="Proteomes" id="UP000677234"/>
    </source>
</evidence>
<proteinExistence type="predicted"/>
<evidence type="ECO:0000313" key="5">
    <source>
        <dbReference type="Proteomes" id="UP000595847"/>
    </source>
</evidence>
<feature type="compositionally biased region" description="Basic and acidic residues" evidence="1">
    <location>
        <begin position="157"/>
        <end position="185"/>
    </location>
</feature>
<accession>A0A7T5ENE8</accession>
<dbReference type="RefSeq" id="WP_198829286.1">
    <property type="nucleotide sequence ID" value="NZ_CP066308.1"/>
</dbReference>
<sequence>MRNRRLQAGAKRGTGALAIAALLTAFTSPFELINAQGINTTGINATGINAQGIHADGINKQGINAQGINTQGINKQGINAQGINTQGINTQGINPTGISGQGIQNGGNQSGGGDSSTPPAKSPSTPEPRKPAPPKPGPTQPEPPKPVPPKPQQPDPEPPKPEPKKPDTETPPKKEEKIPAHRSKEAYQKVLDMPKFDVTKSYLPDKYTYCNIFTRDVMKEMGADMPQKLANDLYGWFQTAQAKKQGWREVTAEEAQRLANQGMPTVASWKNTKGYHGHIAPVIPYAKGEKFNPNDVAGSVVVKNAGAKNYNYTTLSQSFGKSRVPEIKFFVYEK</sequence>
<feature type="signal peptide" evidence="2">
    <location>
        <begin position="1"/>
        <end position="27"/>
    </location>
</feature>
<dbReference type="Gene3D" id="2.160.20.80">
    <property type="entry name" value="E3 ubiquitin-protein ligase SopA"/>
    <property type="match status" value="1"/>
</dbReference>
<gene>
    <name evidence="3" type="ORF">JD108_07830</name>
    <name evidence="4" type="ORF">KDJ56_07510</name>
</gene>
<evidence type="ECO:0000256" key="2">
    <source>
        <dbReference type="SAM" id="SignalP"/>
    </source>
</evidence>
<feature type="compositionally biased region" description="Gly residues" evidence="1">
    <location>
        <begin position="99"/>
        <end position="114"/>
    </location>
</feature>
<dbReference type="Proteomes" id="UP000677234">
    <property type="component" value="Chromosome"/>
</dbReference>
<evidence type="ECO:0008006" key="7">
    <source>
        <dbReference type="Google" id="ProtNLM"/>
    </source>
</evidence>
<dbReference type="EMBL" id="CP073708">
    <property type="protein sequence ID" value="QUO42798.1"/>
    <property type="molecule type" value="Genomic_DNA"/>
</dbReference>
<feature type="chain" id="PRO_5039702456" description="CHAP domain-containing protein" evidence="2">
    <location>
        <begin position="28"/>
        <end position="334"/>
    </location>
</feature>
<reference evidence="3 5" key="1">
    <citation type="submission" date="2020-12" db="EMBL/GenBank/DDBJ databases">
        <title>strain FJAT-54423T represents a novel species of the genus Brevibacillus.</title>
        <authorList>
            <person name="Tang R."/>
        </authorList>
    </citation>
    <scope>NUCLEOTIDE SEQUENCE [LARGE SCALE GENOMIC DNA]</scope>
    <source>
        <strain evidence="3 5">FJAT-54423</strain>
    </source>
</reference>
<reference evidence="4" key="2">
    <citation type="submission" date="2021-04" db="EMBL/GenBank/DDBJ databases">
        <title>Brevibacillus composti FJAT-54423, complete genome.</title>
        <authorList>
            <person name="Tang R."/>
        </authorList>
    </citation>
    <scope>NUCLEOTIDE SEQUENCE</scope>
    <source>
        <strain evidence="4">FJAT-54424</strain>
    </source>
</reference>
<name>A0A7T5ENE8_9BACL</name>
<protein>
    <recommendedName>
        <fullName evidence="7">CHAP domain-containing protein</fullName>
    </recommendedName>
</protein>
<evidence type="ECO:0000256" key="1">
    <source>
        <dbReference type="SAM" id="MobiDB-lite"/>
    </source>
</evidence>
<dbReference type="AlphaFoldDB" id="A0A7T5ENE8"/>